<dbReference type="CDD" id="cd02968">
    <property type="entry name" value="SCO"/>
    <property type="match status" value="1"/>
</dbReference>
<evidence type="ECO:0000256" key="5">
    <source>
        <dbReference type="SAM" id="SignalP"/>
    </source>
</evidence>
<feature type="chain" id="PRO_5027118723" evidence="5">
    <location>
        <begin position="20"/>
        <end position="214"/>
    </location>
</feature>
<protein>
    <submittedName>
        <fullName evidence="7">Cytochrome oxidase biogenesis protein Sco1/SenC/PrrC, putative copper metallochaperone</fullName>
    </submittedName>
</protein>
<keyword evidence="4" id="KW-1015">Disulfide bond</keyword>
<dbReference type="RefSeq" id="WP_171469964.1">
    <property type="nucleotide sequence ID" value="NZ_CP053452.2"/>
</dbReference>
<evidence type="ECO:0000313" key="8">
    <source>
        <dbReference type="Proteomes" id="UP000503447"/>
    </source>
</evidence>
<reference evidence="8" key="1">
    <citation type="submission" date="2020-05" db="EMBL/GenBank/DDBJ databases">
        <title>Frigoriglobus tundricola gen. nov., sp. nov., a psychrotolerant cellulolytic planctomycete of the family Gemmataceae with two divergent copies of 16S rRNA gene.</title>
        <authorList>
            <person name="Kulichevskaya I.S."/>
            <person name="Ivanova A.A."/>
            <person name="Naumoff D.G."/>
            <person name="Beletsky A.V."/>
            <person name="Rijpstra W.I.C."/>
            <person name="Sinninghe Damste J.S."/>
            <person name="Mardanov A.V."/>
            <person name="Ravin N.V."/>
            <person name="Dedysh S.N."/>
        </authorList>
    </citation>
    <scope>NUCLEOTIDE SEQUENCE [LARGE SCALE GENOMIC DNA]</scope>
    <source>
        <strain evidence="8">PL17</strain>
    </source>
</reference>
<dbReference type="Pfam" id="PF02630">
    <property type="entry name" value="SCO1-SenC"/>
    <property type="match status" value="1"/>
</dbReference>
<dbReference type="PANTHER" id="PTHR12151:SF25">
    <property type="entry name" value="LINALOOL DEHYDRATASE_ISOMERASE DOMAIN-CONTAINING PROTEIN"/>
    <property type="match status" value="1"/>
</dbReference>
<dbReference type="PROSITE" id="PS51352">
    <property type="entry name" value="THIOREDOXIN_2"/>
    <property type="match status" value="1"/>
</dbReference>
<feature type="binding site" evidence="3">
    <location>
        <position position="70"/>
    </location>
    <ligand>
        <name>Cu cation</name>
        <dbReference type="ChEBI" id="CHEBI:23378"/>
    </ligand>
</feature>
<keyword evidence="8" id="KW-1185">Reference proteome</keyword>
<feature type="binding site" evidence="3">
    <location>
        <position position="166"/>
    </location>
    <ligand>
        <name>Cu cation</name>
        <dbReference type="ChEBI" id="CHEBI:23378"/>
    </ligand>
</feature>
<evidence type="ECO:0000259" key="6">
    <source>
        <dbReference type="PROSITE" id="PS51352"/>
    </source>
</evidence>
<gene>
    <name evidence="7" type="ORF">FTUN_1356</name>
</gene>
<dbReference type="GO" id="GO:0046872">
    <property type="term" value="F:metal ion binding"/>
    <property type="evidence" value="ECO:0007669"/>
    <property type="project" value="UniProtKB-KW"/>
</dbReference>
<dbReference type="Proteomes" id="UP000503447">
    <property type="component" value="Chromosome"/>
</dbReference>
<evidence type="ECO:0000256" key="1">
    <source>
        <dbReference type="ARBA" id="ARBA00010996"/>
    </source>
</evidence>
<sequence>MVRRLLPLLALVAVGCGGAGSRTPTHPSPAQLDLDYPVGEFTLTERSGKTITDKDLRGQVWVGSFIFTRCSGPCPAVTNTMARLQRDLADDLKTGRVKLVTFTVDPARDDLAALKDYANNRQADPNNWLFLTGEEKTIHKLLQEQFKQAAERKLGPDVKPGDEFGHSTKLILVDRKGVIRGMYDGLPDDNFPDGKDLFESGLERLKGRVQELLK</sequence>
<accession>A0A6M5YJV2</accession>
<evidence type="ECO:0000313" key="7">
    <source>
        <dbReference type="EMBL" id="QJW93844.1"/>
    </source>
</evidence>
<proteinExistence type="inferred from homology"/>
<dbReference type="InterPro" id="IPR013766">
    <property type="entry name" value="Thioredoxin_domain"/>
</dbReference>
<comment type="similarity">
    <text evidence="1">Belongs to the SCO1/2 family.</text>
</comment>
<dbReference type="AlphaFoldDB" id="A0A6M5YJV2"/>
<feature type="binding site" evidence="3">
    <location>
        <position position="74"/>
    </location>
    <ligand>
        <name>Cu cation</name>
        <dbReference type="ChEBI" id="CHEBI:23378"/>
    </ligand>
</feature>
<keyword evidence="5" id="KW-0732">Signal</keyword>
<dbReference type="SUPFAM" id="SSF52833">
    <property type="entry name" value="Thioredoxin-like"/>
    <property type="match status" value="1"/>
</dbReference>
<keyword evidence="3" id="KW-0479">Metal-binding</keyword>
<evidence type="ECO:0000256" key="4">
    <source>
        <dbReference type="PIRSR" id="PIRSR603782-2"/>
    </source>
</evidence>
<dbReference type="Gene3D" id="3.40.30.10">
    <property type="entry name" value="Glutaredoxin"/>
    <property type="match status" value="1"/>
</dbReference>
<keyword evidence="2 3" id="KW-0186">Copper</keyword>
<feature type="domain" description="Thioredoxin" evidence="6">
    <location>
        <begin position="32"/>
        <end position="207"/>
    </location>
</feature>
<dbReference type="PROSITE" id="PS51257">
    <property type="entry name" value="PROKAR_LIPOPROTEIN"/>
    <property type="match status" value="1"/>
</dbReference>
<dbReference type="InterPro" id="IPR003782">
    <property type="entry name" value="SCO1/SenC"/>
</dbReference>
<dbReference type="KEGG" id="ftj:FTUN_1356"/>
<dbReference type="InterPro" id="IPR036249">
    <property type="entry name" value="Thioredoxin-like_sf"/>
</dbReference>
<feature type="disulfide bond" description="Redox-active" evidence="4">
    <location>
        <begin position="70"/>
        <end position="74"/>
    </location>
</feature>
<dbReference type="PANTHER" id="PTHR12151">
    <property type="entry name" value="ELECTRON TRANSPORT PROTIN SCO1/SENC FAMILY MEMBER"/>
    <property type="match status" value="1"/>
</dbReference>
<evidence type="ECO:0000256" key="2">
    <source>
        <dbReference type="ARBA" id="ARBA00023008"/>
    </source>
</evidence>
<name>A0A6M5YJV2_9BACT</name>
<feature type="signal peptide" evidence="5">
    <location>
        <begin position="1"/>
        <end position="19"/>
    </location>
</feature>
<dbReference type="EMBL" id="CP053452">
    <property type="protein sequence ID" value="QJW93844.1"/>
    <property type="molecule type" value="Genomic_DNA"/>
</dbReference>
<organism evidence="7 8">
    <name type="scientific">Frigoriglobus tundricola</name>
    <dbReference type="NCBI Taxonomy" id="2774151"/>
    <lineage>
        <taxon>Bacteria</taxon>
        <taxon>Pseudomonadati</taxon>
        <taxon>Planctomycetota</taxon>
        <taxon>Planctomycetia</taxon>
        <taxon>Gemmatales</taxon>
        <taxon>Gemmataceae</taxon>
        <taxon>Frigoriglobus</taxon>
    </lineage>
</organism>
<evidence type="ECO:0000256" key="3">
    <source>
        <dbReference type="PIRSR" id="PIRSR603782-1"/>
    </source>
</evidence>